<proteinExistence type="predicted"/>
<dbReference type="Proteomes" id="UP000265354">
    <property type="component" value="Unassembled WGS sequence"/>
</dbReference>
<accession>A0A388T528</accession>
<dbReference type="EMBL" id="BGZL01000017">
    <property type="protein sequence ID" value="GBQ03281.1"/>
    <property type="molecule type" value="Genomic_DNA"/>
</dbReference>
<protein>
    <submittedName>
        <fullName evidence="1">Uncharacterized protein</fullName>
    </submittedName>
</protein>
<reference evidence="1 2" key="1">
    <citation type="submission" date="2018-07" db="EMBL/GenBank/DDBJ databases">
        <title>Whole Genome Shotgun Sequence of Streptomyces spongiicola strain 531S.</title>
        <authorList>
            <person name="Dohra H."/>
            <person name="Kodani S."/>
        </authorList>
    </citation>
    <scope>NUCLEOTIDE SEQUENCE [LARGE SCALE GENOMIC DNA]</scope>
    <source>
        <strain evidence="1 2">531S</strain>
    </source>
</reference>
<organism evidence="1 2">
    <name type="scientific">Streptomyces spongiicola</name>
    <dbReference type="NCBI Taxonomy" id="1690221"/>
    <lineage>
        <taxon>Bacteria</taxon>
        <taxon>Bacillati</taxon>
        <taxon>Actinomycetota</taxon>
        <taxon>Actinomycetes</taxon>
        <taxon>Kitasatosporales</taxon>
        <taxon>Streptomycetaceae</taxon>
        <taxon>Streptomyces</taxon>
    </lineage>
</organism>
<dbReference type="AlphaFoldDB" id="A0A388T528"/>
<gene>
    <name evidence="1" type="ORF">SSP531S_47510</name>
</gene>
<comment type="caution">
    <text evidence="1">The sequence shown here is derived from an EMBL/GenBank/DDBJ whole genome shotgun (WGS) entry which is preliminary data.</text>
</comment>
<name>A0A388T528_9ACTN</name>
<evidence type="ECO:0000313" key="1">
    <source>
        <dbReference type="EMBL" id="GBQ03281.1"/>
    </source>
</evidence>
<sequence>MLIAANNHHNGEDFSGITTLSSIPRGHWLEGFLILNCATGGRQGSILAARPWP</sequence>
<evidence type="ECO:0000313" key="2">
    <source>
        <dbReference type="Proteomes" id="UP000265354"/>
    </source>
</evidence>